<dbReference type="PRINTS" id="PR01840">
    <property type="entry name" value="TATCFAMILY"/>
</dbReference>
<evidence type="ECO:0000256" key="2">
    <source>
        <dbReference type="ARBA" id="ARBA00022692"/>
    </source>
</evidence>
<dbReference type="PANTHER" id="PTHR30371:SF0">
    <property type="entry name" value="SEC-INDEPENDENT PROTEIN TRANSLOCASE PROTEIN TATC, CHLOROPLASTIC-RELATED"/>
    <property type="match status" value="1"/>
</dbReference>
<keyword evidence="5" id="KW-0811">Translocation</keyword>
<evidence type="ECO:0000256" key="1">
    <source>
        <dbReference type="ARBA" id="ARBA00004141"/>
    </source>
</evidence>
<dbReference type="HAMAP" id="MF_00902">
    <property type="entry name" value="TatC"/>
    <property type="match status" value="1"/>
</dbReference>
<feature type="transmembrane region" description="Helical" evidence="5">
    <location>
        <begin position="161"/>
        <end position="182"/>
    </location>
</feature>
<keyword evidence="7" id="KW-1185">Reference proteome</keyword>
<dbReference type="Pfam" id="PF00902">
    <property type="entry name" value="TatC"/>
    <property type="match status" value="1"/>
</dbReference>
<sequence length="255" mass="28040">MKDIDESRAPLLDHLIELRTRLLWSVAALGAAFALCLWQARPIFAVLVQPLLAAGQGRLIYTNIFEAFFAEVKVAFFAALMLAFPVIATQLWRFVAPGLYAKEKRAFLPFLLMTPVLFLMGASLAYFFAMPVALHFLLGYQGNVGGVEQTALPGVGNYLDFVTKFIFGFGVAFLMPILLLLLERAGVVTRKQLVSGRRYAIVIATVIAAVLTPPDVISQVILAVPLILLYEATLLVLLLTERRRSKVDTDAEPAA</sequence>
<proteinExistence type="inferred from homology"/>
<keyword evidence="5" id="KW-0653">Protein transport</keyword>
<comment type="similarity">
    <text evidence="5">Belongs to the TatC family.</text>
</comment>
<feature type="transmembrane region" description="Helical" evidence="5">
    <location>
        <begin position="107"/>
        <end position="129"/>
    </location>
</feature>
<dbReference type="PANTHER" id="PTHR30371">
    <property type="entry name" value="SEC-INDEPENDENT PROTEIN TRANSLOCASE PROTEIN TATC"/>
    <property type="match status" value="1"/>
</dbReference>
<reference evidence="6 7" key="1">
    <citation type="submission" date="2020-03" db="EMBL/GenBank/DDBJ databases">
        <title>Genomic Encyclopedia of Type Strains, Phase IV (KMG-IV): sequencing the most valuable type-strain genomes for metagenomic binning, comparative biology and taxonomic classification.</title>
        <authorList>
            <person name="Goeker M."/>
        </authorList>
    </citation>
    <scope>NUCLEOTIDE SEQUENCE [LARGE SCALE GENOMIC DNA]</scope>
    <source>
        <strain evidence="6 7">DSM 27651</strain>
    </source>
</reference>
<keyword evidence="2 5" id="KW-0812">Transmembrane</keyword>
<comment type="subunit">
    <text evidence="5">The Tat system comprises two distinct complexes: a TatABC complex, containing multiple copies of TatA, TatB and TatC subunits, and a separate TatA complex, containing only TatA subunits. Substrates initially bind to the TatABC complex, which probably triggers association of the separate TatA complex to form the active translocon.</text>
</comment>
<dbReference type="InterPro" id="IPR002033">
    <property type="entry name" value="TatC"/>
</dbReference>
<feature type="transmembrane region" description="Helical" evidence="5">
    <location>
        <begin position="74"/>
        <end position="95"/>
    </location>
</feature>
<feature type="transmembrane region" description="Helical" evidence="5">
    <location>
        <begin position="21"/>
        <end position="40"/>
    </location>
</feature>
<dbReference type="RefSeq" id="WP_167952022.1">
    <property type="nucleotide sequence ID" value="NZ_JAATJE010000001.1"/>
</dbReference>
<evidence type="ECO:0000313" key="7">
    <source>
        <dbReference type="Proteomes" id="UP000734218"/>
    </source>
</evidence>
<evidence type="ECO:0000256" key="5">
    <source>
        <dbReference type="HAMAP-Rule" id="MF_00902"/>
    </source>
</evidence>
<keyword evidence="3 5" id="KW-1133">Transmembrane helix</keyword>
<gene>
    <name evidence="5" type="primary">tatC</name>
    <name evidence="6" type="ORF">GGR88_000145</name>
</gene>
<dbReference type="NCBIfam" id="TIGR00945">
    <property type="entry name" value="tatC"/>
    <property type="match status" value="1"/>
</dbReference>
<dbReference type="EMBL" id="JAATJE010000001">
    <property type="protein sequence ID" value="NJC32671.1"/>
    <property type="molecule type" value="Genomic_DNA"/>
</dbReference>
<accession>A0ABX0XIN0</accession>
<protein>
    <recommendedName>
        <fullName evidence="5">Sec-independent protein translocase protein TatC</fullName>
    </recommendedName>
</protein>
<comment type="caution">
    <text evidence="6">The sequence shown here is derived from an EMBL/GenBank/DDBJ whole genome shotgun (WGS) entry which is preliminary data.</text>
</comment>
<comment type="subcellular location">
    <subcellularLocation>
        <location evidence="5">Cell membrane</location>
        <topology evidence="5">Multi-pass membrane protein</topology>
    </subcellularLocation>
    <subcellularLocation>
        <location evidence="1">Membrane</location>
        <topology evidence="1">Multi-pass membrane protein</topology>
    </subcellularLocation>
</comment>
<evidence type="ECO:0000256" key="4">
    <source>
        <dbReference type="ARBA" id="ARBA00023136"/>
    </source>
</evidence>
<evidence type="ECO:0000313" key="6">
    <source>
        <dbReference type="EMBL" id="NJC32671.1"/>
    </source>
</evidence>
<organism evidence="6 7">
    <name type="scientific">Sphingomonas jejuensis</name>
    <dbReference type="NCBI Taxonomy" id="904715"/>
    <lineage>
        <taxon>Bacteria</taxon>
        <taxon>Pseudomonadati</taxon>
        <taxon>Pseudomonadota</taxon>
        <taxon>Alphaproteobacteria</taxon>
        <taxon>Sphingomonadales</taxon>
        <taxon>Sphingomonadaceae</taxon>
        <taxon>Sphingomonas</taxon>
    </lineage>
</organism>
<keyword evidence="5" id="KW-0813">Transport</keyword>
<comment type="function">
    <text evidence="5">Part of the twin-arginine translocation (Tat) system that transports large folded proteins containing a characteristic twin-arginine motif in their signal peptide across membranes. Together with TatB, TatC is part of a receptor directly interacting with Tat signal peptides.</text>
</comment>
<feature type="transmembrane region" description="Helical" evidence="5">
    <location>
        <begin position="194"/>
        <end position="211"/>
    </location>
</feature>
<keyword evidence="4 5" id="KW-0472">Membrane</keyword>
<dbReference type="Proteomes" id="UP000734218">
    <property type="component" value="Unassembled WGS sequence"/>
</dbReference>
<keyword evidence="5" id="KW-1003">Cell membrane</keyword>
<evidence type="ECO:0000256" key="3">
    <source>
        <dbReference type="ARBA" id="ARBA00022989"/>
    </source>
</evidence>
<name>A0ABX0XIN0_9SPHN</name>
<feature type="transmembrane region" description="Helical" evidence="5">
    <location>
        <begin position="217"/>
        <end position="239"/>
    </location>
</feature>